<dbReference type="GO" id="GO:0003677">
    <property type="term" value="F:DNA binding"/>
    <property type="evidence" value="ECO:0007669"/>
    <property type="project" value="InterPro"/>
</dbReference>
<evidence type="ECO:0000256" key="8">
    <source>
        <dbReference type="ARBA" id="ARBA00049244"/>
    </source>
</evidence>
<comment type="similarity">
    <text evidence="7">Belongs to the DNA polymerase HolA subunit family.</text>
</comment>
<feature type="domain" description="DNA polymerase III delta subunit-like C-terminal" evidence="10">
    <location>
        <begin position="216"/>
        <end position="335"/>
    </location>
</feature>
<gene>
    <name evidence="11" type="ORF">FD01_GL001357</name>
</gene>
<dbReference type="EC" id="2.7.7.7" evidence="1"/>
<dbReference type="Gene3D" id="1.20.272.10">
    <property type="match status" value="1"/>
</dbReference>
<dbReference type="InterPro" id="IPR027417">
    <property type="entry name" value="P-loop_NTPase"/>
</dbReference>
<dbReference type="SUPFAM" id="SSF48019">
    <property type="entry name" value="post-AAA+ oligomerization domain-like"/>
    <property type="match status" value="1"/>
</dbReference>
<dbReference type="AlphaFoldDB" id="A0A0R1RDF1"/>
<proteinExistence type="inferred from homology"/>
<dbReference type="NCBIfam" id="TIGR01128">
    <property type="entry name" value="holA"/>
    <property type="match status" value="1"/>
</dbReference>
<dbReference type="Gene3D" id="3.40.50.300">
    <property type="entry name" value="P-loop containing nucleotide triphosphate hydrolases"/>
    <property type="match status" value="1"/>
</dbReference>
<keyword evidence="3" id="KW-0808">Transferase</keyword>
<dbReference type="Proteomes" id="UP000051790">
    <property type="component" value="Unassembled WGS sequence"/>
</dbReference>
<dbReference type="Pfam" id="PF06144">
    <property type="entry name" value="DNA_pol3_delta"/>
    <property type="match status" value="1"/>
</dbReference>
<evidence type="ECO:0000256" key="7">
    <source>
        <dbReference type="ARBA" id="ARBA00034754"/>
    </source>
</evidence>
<dbReference type="PANTHER" id="PTHR34388">
    <property type="entry name" value="DNA POLYMERASE III SUBUNIT DELTA"/>
    <property type="match status" value="1"/>
</dbReference>
<keyword evidence="12" id="KW-1185">Reference proteome</keyword>
<reference evidence="11 12" key="1">
    <citation type="journal article" date="2015" name="Genome Announc.">
        <title>Expanding the biotechnology potential of lactobacilli through comparative genomics of 213 strains and associated genera.</title>
        <authorList>
            <person name="Sun Z."/>
            <person name="Harris H.M."/>
            <person name="McCann A."/>
            <person name="Guo C."/>
            <person name="Argimon S."/>
            <person name="Zhang W."/>
            <person name="Yang X."/>
            <person name="Jeffery I.B."/>
            <person name="Cooney J.C."/>
            <person name="Kagawa T.F."/>
            <person name="Liu W."/>
            <person name="Song Y."/>
            <person name="Salvetti E."/>
            <person name="Wrobel A."/>
            <person name="Rasinkangas P."/>
            <person name="Parkhill J."/>
            <person name="Rea M.C."/>
            <person name="O'Sullivan O."/>
            <person name="Ritari J."/>
            <person name="Douillard F.P."/>
            <person name="Paul Ross R."/>
            <person name="Yang R."/>
            <person name="Briner A.E."/>
            <person name="Felis G.E."/>
            <person name="de Vos W.M."/>
            <person name="Barrangou R."/>
            <person name="Klaenhammer T.R."/>
            <person name="Caufield P.W."/>
            <person name="Cui Y."/>
            <person name="Zhang H."/>
            <person name="O'Toole P.W."/>
        </authorList>
    </citation>
    <scope>NUCLEOTIDE SEQUENCE [LARGE SCALE GENOMIC DNA]</scope>
    <source>
        <strain evidence="11 12">DSM 13343</strain>
    </source>
</reference>
<evidence type="ECO:0000313" key="12">
    <source>
        <dbReference type="Proteomes" id="UP000051790"/>
    </source>
</evidence>
<evidence type="ECO:0000256" key="6">
    <source>
        <dbReference type="ARBA" id="ARBA00022932"/>
    </source>
</evidence>
<dbReference type="SUPFAM" id="SSF52540">
    <property type="entry name" value="P-loop containing nucleoside triphosphate hydrolases"/>
    <property type="match status" value="1"/>
</dbReference>
<feature type="domain" description="DNA polymerase III delta N-terminal" evidence="9">
    <location>
        <begin position="20"/>
        <end position="141"/>
    </location>
</feature>
<organism evidence="11 12">
    <name type="scientific">Lacticaseibacillus manihotivorans DSM 13343 = JCM 12514</name>
    <dbReference type="NCBI Taxonomy" id="1423769"/>
    <lineage>
        <taxon>Bacteria</taxon>
        <taxon>Bacillati</taxon>
        <taxon>Bacillota</taxon>
        <taxon>Bacilli</taxon>
        <taxon>Lactobacillales</taxon>
        <taxon>Lactobacillaceae</taxon>
        <taxon>Lacticaseibacillus</taxon>
    </lineage>
</organism>
<comment type="catalytic activity">
    <reaction evidence="8">
        <text>DNA(n) + a 2'-deoxyribonucleoside 5'-triphosphate = DNA(n+1) + diphosphate</text>
        <dbReference type="Rhea" id="RHEA:22508"/>
        <dbReference type="Rhea" id="RHEA-COMP:17339"/>
        <dbReference type="Rhea" id="RHEA-COMP:17340"/>
        <dbReference type="ChEBI" id="CHEBI:33019"/>
        <dbReference type="ChEBI" id="CHEBI:61560"/>
        <dbReference type="ChEBI" id="CHEBI:173112"/>
        <dbReference type="EC" id="2.7.7.7"/>
    </reaction>
</comment>
<name>A0A0R1RDF1_9LACO</name>
<evidence type="ECO:0000256" key="3">
    <source>
        <dbReference type="ARBA" id="ARBA00022679"/>
    </source>
</evidence>
<evidence type="ECO:0000256" key="2">
    <source>
        <dbReference type="ARBA" id="ARBA00017703"/>
    </source>
</evidence>
<evidence type="ECO:0000256" key="1">
    <source>
        <dbReference type="ARBA" id="ARBA00012417"/>
    </source>
</evidence>
<dbReference type="EMBL" id="AZEU01000018">
    <property type="protein sequence ID" value="KRL53252.1"/>
    <property type="molecule type" value="Genomic_DNA"/>
</dbReference>
<accession>A0A0R1RDF1</accession>
<evidence type="ECO:0000259" key="10">
    <source>
        <dbReference type="Pfam" id="PF21694"/>
    </source>
</evidence>
<evidence type="ECO:0000313" key="11">
    <source>
        <dbReference type="EMBL" id="KRL53252.1"/>
    </source>
</evidence>
<evidence type="ECO:0000259" key="9">
    <source>
        <dbReference type="Pfam" id="PF06144"/>
    </source>
</evidence>
<keyword evidence="6" id="KW-0239">DNA-directed DNA polymerase</keyword>
<dbReference type="InterPro" id="IPR008921">
    <property type="entry name" value="DNA_pol3_clamp-load_cplx_C"/>
</dbReference>
<keyword evidence="4" id="KW-0548">Nucleotidyltransferase</keyword>
<dbReference type="RefSeq" id="WP_056962332.1">
    <property type="nucleotide sequence ID" value="NZ_AZEU01000018.1"/>
</dbReference>
<comment type="caution">
    <text evidence="11">The sequence shown here is derived from an EMBL/GenBank/DDBJ whole genome shotgun (WGS) entry which is preliminary data.</text>
</comment>
<dbReference type="InterPro" id="IPR005790">
    <property type="entry name" value="DNA_polIII_delta"/>
</dbReference>
<evidence type="ECO:0000256" key="5">
    <source>
        <dbReference type="ARBA" id="ARBA00022705"/>
    </source>
</evidence>
<keyword evidence="5" id="KW-0235">DNA replication</keyword>
<dbReference type="GO" id="GO:0003887">
    <property type="term" value="F:DNA-directed DNA polymerase activity"/>
    <property type="evidence" value="ECO:0007669"/>
    <property type="project" value="UniProtKB-KW"/>
</dbReference>
<dbReference type="GO" id="GO:0006261">
    <property type="term" value="P:DNA-templated DNA replication"/>
    <property type="evidence" value="ECO:0007669"/>
    <property type="project" value="TreeGrafter"/>
</dbReference>
<dbReference type="Pfam" id="PF21694">
    <property type="entry name" value="DNA_pol3_delta_C"/>
    <property type="match status" value="1"/>
</dbReference>
<dbReference type="PATRIC" id="fig|1423769.4.peg.1458"/>
<sequence>MRVPEFLQSLTKNKPPLVVLLGTESALQQQALDALKALIPESEATMNFATYDMRQTPVAVALDDAASPPFFGDYREVVIQDPYFLTGEKATSKIVHDLDALTAYFKAPVDSTIMVLVASYAKLDERKRLTKALKKSAVVVDLAPLDERAAKTAVTNALRQQKINVTPDGIATLAQRSNANYSVMMAQLPKLSLYAASGATLDASAVSQLVPKQLSDRVFDLVSAVLARNVTEALSIYRDLLLQKEEPIRLNPLLISQFRLLLQVKILANKGYSQGSVAQTLKVHPYRVKLAWRSAERLNPTALRQAYLGLVDTEAGMKTGQVNKELAFELFVLQYAAKRN</sequence>
<dbReference type="InterPro" id="IPR048466">
    <property type="entry name" value="DNA_pol3_delta-like_C"/>
</dbReference>
<dbReference type="OrthoDB" id="9775929at2"/>
<dbReference type="InterPro" id="IPR010372">
    <property type="entry name" value="DNA_pol3_delta_N"/>
</dbReference>
<evidence type="ECO:0000256" key="4">
    <source>
        <dbReference type="ARBA" id="ARBA00022695"/>
    </source>
</evidence>
<protein>
    <recommendedName>
        <fullName evidence="2">DNA polymerase III subunit delta</fullName>
        <ecNumber evidence="1">2.7.7.7</ecNumber>
    </recommendedName>
</protein>
<dbReference type="PANTHER" id="PTHR34388:SF1">
    <property type="entry name" value="DNA POLYMERASE III SUBUNIT DELTA"/>
    <property type="match status" value="1"/>
</dbReference>
<dbReference type="GO" id="GO:0009360">
    <property type="term" value="C:DNA polymerase III complex"/>
    <property type="evidence" value="ECO:0007669"/>
    <property type="project" value="InterPro"/>
</dbReference>